<dbReference type="PROSITE" id="PS51462">
    <property type="entry name" value="NUDIX"/>
    <property type="match status" value="1"/>
</dbReference>
<comment type="cofactor">
    <cofactor evidence="6">
        <name>Zn(2+)</name>
        <dbReference type="ChEBI" id="CHEBI:29105"/>
    </cofactor>
    <text evidence="6">Binds 1 zinc ion per subunit.</text>
</comment>
<accession>A0A1W0CTF1</accession>
<comment type="function">
    <text evidence="6">mRNA decapping enzyme that specifically removes the nicotinamide adenine dinucleotide (NAD) cap from a subset of mRNAs by hydrolyzing the diphosphate linkage to produce nicotinamide mononucleotide (NMN) and 5' monophosphate mRNA. The NAD-cap is present at the 5'-end of some mRNAs and stabilizes RNA against 5'-processing. Has preference for mRNAs with a 5'-end purine. Catalyzes the hydrolysis of a broad range of dinucleotide pyrophosphates.</text>
</comment>
<dbReference type="PANTHER" id="PTHR11383">
    <property type="entry name" value="NUCLEOSIDE DIPHOSPHATE-LINKED MOIETY X MOTIF 13"/>
    <property type="match status" value="1"/>
</dbReference>
<dbReference type="InterPro" id="IPR015797">
    <property type="entry name" value="NUDIX_hydrolase-like_dom_sf"/>
</dbReference>
<evidence type="ECO:0000313" key="9">
    <source>
        <dbReference type="Proteomes" id="UP000192721"/>
    </source>
</evidence>
<feature type="short sequence motif" description="Nudix box" evidence="6">
    <location>
        <begin position="166"/>
        <end position="187"/>
    </location>
</feature>
<evidence type="ECO:0000259" key="7">
    <source>
        <dbReference type="PROSITE" id="PS51462"/>
    </source>
</evidence>
<comment type="caution">
    <text evidence="6">Lacks conserved residue(s) required for the propagation of feature annotation.</text>
</comment>
<feature type="binding site" evidence="6">
    <location>
        <begin position="199"/>
        <end position="206"/>
    </location>
    <ligand>
        <name>substrate</name>
    </ligand>
</feature>
<dbReference type="PROSITE" id="PS00893">
    <property type="entry name" value="NUDIX_BOX"/>
    <property type="match status" value="1"/>
</dbReference>
<dbReference type="InterPro" id="IPR049734">
    <property type="entry name" value="NudC-like_C"/>
</dbReference>
<dbReference type="CDD" id="cd03429">
    <property type="entry name" value="NUDIX_NADH_pyrophosphatase_Nudt13"/>
    <property type="match status" value="1"/>
</dbReference>
<organism evidence="8 9">
    <name type="scientific">Chromobacterium haemolyticum</name>
    <dbReference type="NCBI Taxonomy" id="394935"/>
    <lineage>
        <taxon>Bacteria</taxon>
        <taxon>Pseudomonadati</taxon>
        <taxon>Pseudomonadota</taxon>
        <taxon>Betaproteobacteria</taxon>
        <taxon>Neisseriales</taxon>
        <taxon>Chromobacteriaceae</taxon>
        <taxon>Chromobacterium</taxon>
    </lineage>
</organism>
<evidence type="ECO:0000256" key="4">
    <source>
        <dbReference type="ARBA" id="ARBA00023027"/>
    </source>
</evidence>
<dbReference type="InterPro" id="IPR020084">
    <property type="entry name" value="NUDIX_hydrolase_CS"/>
</dbReference>
<sequence length="267" mass="29600">MPFDLPALPDPALPARYCIFEGSKILQLDQALPDERARGWPLSQQLFIGVHDGHNLYLAELVGAPPAGCNWLALRPALLSLPSGLTPAIARAAQIRQFQRTHRYCGRCAGPLLQRSGDSGKRCSSCGQLYYPKLSPAMMVVIHRGRELLLARSPHFVPGVYSALAGFVEPGETLEECVHREAFEEVGVRIKNLRYVCSQSWPFPHSLMLGFTAEYDSGEILPQEGEIEDAGWFDIDALPQTPTPISIAYQLLNHTVAWLRERNEGRG</sequence>
<dbReference type="GO" id="GO:0000210">
    <property type="term" value="F:NAD+ diphosphatase activity"/>
    <property type="evidence" value="ECO:0007669"/>
    <property type="project" value="UniProtKB-UniRule"/>
</dbReference>
<proteinExistence type="inferred from homology"/>
<protein>
    <recommendedName>
        <fullName evidence="6">NAD-capped RNA hydrolase NudC</fullName>
        <shortName evidence="6">DeNADding enzyme NudC</shortName>
        <ecNumber evidence="6">3.6.1.-</ecNumber>
    </recommendedName>
    <alternativeName>
        <fullName evidence="6">NADH pyrophosphatase</fullName>
        <ecNumber evidence="6">3.6.1.22</ecNumber>
    </alternativeName>
</protein>
<comment type="catalytic activity">
    <reaction evidence="6">
        <text>a 5'-end NAD(+)-phospho-ribonucleoside in mRNA + H2O = a 5'-end phospho-adenosine-phospho-ribonucleoside in mRNA + beta-nicotinamide D-ribonucleotide + 2 H(+)</text>
        <dbReference type="Rhea" id="RHEA:60876"/>
        <dbReference type="Rhea" id="RHEA-COMP:15698"/>
        <dbReference type="Rhea" id="RHEA-COMP:15719"/>
        <dbReference type="ChEBI" id="CHEBI:14649"/>
        <dbReference type="ChEBI" id="CHEBI:15377"/>
        <dbReference type="ChEBI" id="CHEBI:15378"/>
        <dbReference type="ChEBI" id="CHEBI:144029"/>
        <dbReference type="ChEBI" id="CHEBI:144051"/>
    </reaction>
</comment>
<dbReference type="EMBL" id="MUKV01000017">
    <property type="protein sequence ID" value="OQS38044.1"/>
    <property type="molecule type" value="Genomic_DNA"/>
</dbReference>
<dbReference type="Pfam" id="PF00293">
    <property type="entry name" value="NUDIX"/>
    <property type="match status" value="1"/>
</dbReference>
<feature type="binding site" evidence="6">
    <location>
        <position position="105"/>
    </location>
    <ligand>
        <name>Zn(2+)</name>
        <dbReference type="ChEBI" id="CHEBI:29105"/>
    </ligand>
</feature>
<feature type="binding site" evidence="6">
    <location>
        <position position="126"/>
    </location>
    <ligand>
        <name>Zn(2+)</name>
        <dbReference type="ChEBI" id="CHEBI:29105"/>
    </ligand>
</feature>
<feature type="binding site" evidence="6">
    <location>
        <position position="123"/>
    </location>
    <ligand>
        <name>Zn(2+)</name>
        <dbReference type="ChEBI" id="CHEBI:29105"/>
    </ligand>
</feature>
<feature type="binding site" evidence="6">
    <location>
        <position position="226"/>
    </location>
    <ligand>
        <name>a divalent metal cation</name>
        <dbReference type="ChEBI" id="CHEBI:60240"/>
        <label>3</label>
    </ligand>
</feature>
<dbReference type="Proteomes" id="UP000192721">
    <property type="component" value="Unassembled WGS sequence"/>
</dbReference>
<dbReference type="RefSeq" id="WP_081555848.1">
    <property type="nucleotide sequence ID" value="NZ_MUKV01000017.1"/>
</dbReference>
<keyword evidence="1 6" id="KW-0479">Metal-binding</keyword>
<dbReference type="GO" id="GO:0008270">
    <property type="term" value="F:zinc ion binding"/>
    <property type="evidence" value="ECO:0007669"/>
    <property type="project" value="UniProtKB-UniRule"/>
</dbReference>
<keyword evidence="3 6" id="KW-0460">Magnesium</keyword>
<comment type="subunit">
    <text evidence="6">Homodimer.</text>
</comment>
<comment type="caution">
    <text evidence="8">The sequence shown here is derived from an EMBL/GenBank/DDBJ whole genome shotgun (WGS) entry which is preliminary data.</text>
</comment>
<feature type="binding site" evidence="6">
    <location>
        <position position="131"/>
    </location>
    <ligand>
        <name>substrate</name>
    </ligand>
</feature>
<dbReference type="GO" id="GO:0030145">
    <property type="term" value="F:manganese ion binding"/>
    <property type="evidence" value="ECO:0007669"/>
    <property type="project" value="UniProtKB-UniRule"/>
</dbReference>
<keyword evidence="4 6" id="KW-0520">NAD</keyword>
<dbReference type="EC" id="3.6.1.-" evidence="6"/>
<dbReference type="AlphaFoldDB" id="A0A1W0CTF1"/>
<feature type="binding site" evidence="6">
    <location>
        <position position="226"/>
    </location>
    <ligand>
        <name>a divalent metal cation</name>
        <dbReference type="ChEBI" id="CHEBI:60240"/>
        <label>1</label>
    </ligand>
</feature>
<keyword evidence="2 6" id="KW-0378">Hydrolase</keyword>
<feature type="binding site" evidence="6">
    <location>
        <position position="108"/>
    </location>
    <ligand>
        <name>Zn(2+)</name>
        <dbReference type="ChEBI" id="CHEBI:29105"/>
    </ligand>
</feature>
<dbReference type="HAMAP" id="MF_00297">
    <property type="entry name" value="Nudix_NudC"/>
    <property type="match status" value="1"/>
</dbReference>
<dbReference type="InterPro" id="IPR000086">
    <property type="entry name" value="NUDIX_hydrolase_dom"/>
</dbReference>
<dbReference type="EC" id="3.6.1.22" evidence="6"/>
<dbReference type="Gene3D" id="3.90.79.20">
    <property type="match status" value="1"/>
</dbReference>
<feature type="binding site" evidence="6">
    <location>
        <position position="185"/>
    </location>
    <ligand>
        <name>a divalent metal cation</name>
        <dbReference type="ChEBI" id="CHEBI:60240"/>
        <label>1</label>
    </ligand>
</feature>
<feature type="binding site" evidence="6">
    <location>
        <position position="75"/>
    </location>
    <ligand>
        <name>substrate</name>
    </ligand>
</feature>
<gene>
    <name evidence="6" type="primary">nudC</name>
    <name evidence="8" type="ORF">B0T45_13650</name>
</gene>
<keyword evidence="5 6" id="KW-0464">Manganese</keyword>
<feature type="domain" description="Nudix hydrolase" evidence="7">
    <location>
        <begin position="132"/>
        <end position="255"/>
    </location>
</feature>
<dbReference type="GO" id="GO:0110153">
    <property type="term" value="F:RNA NAD-cap (NMN-forming) hydrolase activity"/>
    <property type="evidence" value="ECO:0007669"/>
    <property type="project" value="RHEA"/>
</dbReference>
<dbReference type="InterPro" id="IPR022925">
    <property type="entry name" value="RNA_Hydrolase_NudC"/>
</dbReference>
<comment type="cofactor">
    <cofactor evidence="6">
        <name>Mg(2+)</name>
        <dbReference type="ChEBI" id="CHEBI:18420"/>
    </cofactor>
    <cofactor evidence="6">
        <name>Mn(2+)</name>
        <dbReference type="ChEBI" id="CHEBI:29035"/>
    </cofactor>
    <text evidence="6">Divalent metal cations. Mg(2+) or Mn(2+).</text>
</comment>
<keyword evidence="6" id="KW-0862">Zinc</keyword>
<dbReference type="SUPFAM" id="SSF55811">
    <property type="entry name" value="Nudix"/>
    <property type="match status" value="2"/>
</dbReference>
<evidence type="ECO:0000256" key="3">
    <source>
        <dbReference type="ARBA" id="ARBA00022842"/>
    </source>
</evidence>
<dbReference type="GO" id="GO:0035529">
    <property type="term" value="F:NADH pyrophosphatase activity"/>
    <property type="evidence" value="ECO:0007669"/>
    <property type="project" value="RHEA"/>
</dbReference>
<name>A0A1W0CTF1_9NEIS</name>
<evidence type="ECO:0000256" key="1">
    <source>
        <dbReference type="ARBA" id="ARBA00022723"/>
    </source>
</evidence>
<feature type="binding site" evidence="6">
    <location>
        <position position="165"/>
    </location>
    <ligand>
        <name>a divalent metal cation</name>
        <dbReference type="ChEBI" id="CHEBI:60240"/>
        <label>1</label>
    </ligand>
</feature>
<dbReference type="InterPro" id="IPR015376">
    <property type="entry name" value="Znr_NADH_PPase"/>
</dbReference>
<dbReference type="Pfam" id="PF09297">
    <property type="entry name" value="Zn_ribbon_NUD"/>
    <property type="match status" value="1"/>
</dbReference>
<dbReference type="NCBIfam" id="NF001299">
    <property type="entry name" value="PRK00241.1"/>
    <property type="match status" value="1"/>
</dbReference>
<comment type="catalytic activity">
    <reaction evidence="6">
        <text>NADH + H2O = reduced beta-nicotinamide D-ribonucleotide + AMP + 2 H(+)</text>
        <dbReference type="Rhea" id="RHEA:48868"/>
        <dbReference type="ChEBI" id="CHEBI:15377"/>
        <dbReference type="ChEBI" id="CHEBI:15378"/>
        <dbReference type="ChEBI" id="CHEBI:57945"/>
        <dbReference type="ChEBI" id="CHEBI:90832"/>
        <dbReference type="ChEBI" id="CHEBI:456215"/>
        <dbReference type="EC" id="3.6.1.22"/>
    </reaction>
</comment>
<dbReference type="Gene3D" id="3.90.79.10">
    <property type="entry name" value="Nucleoside Triphosphate Pyrophosphohydrolase"/>
    <property type="match status" value="1"/>
</dbReference>
<feature type="binding site" evidence="6">
    <location>
        <position position="181"/>
    </location>
    <ligand>
        <name>a divalent metal cation</name>
        <dbReference type="ChEBI" id="CHEBI:60240"/>
        <label>2</label>
    </ligand>
</feature>
<feature type="binding site" evidence="6">
    <location>
        <position position="185"/>
    </location>
    <ligand>
        <name>a divalent metal cation</name>
        <dbReference type="ChEBI" id="CHEBI:60240"/>
        <label>3</label>
    </ligand>
</feature>
<feature type="binding site" evidence="6">
    <location>
        <position position="248"/>
    </location>
    <ligand>
        <name>substrate</name>
    </ligand>
</feature>
<evidence type="ECO:0000256" key="6">
    <source>
        <dbReference type="HAMAP-Rule" id="MF_00297"/>
    </source>
</evidence>
<dbReference type="GO" id="GO:0000287">
    <property type="term" value="F:magnesium ion binding"/>
    <property type="evidence" value="ECO:0007669"/>
    <property type="project" value="UniProtKB-UniRule"/>
</dbReference>
<reference evidence="8 9" key="1">
    <citation type="submission" date="2017-02" db="EMBL/GenBank/DDBJ databases">
        <title>Chromobacterium haemolyticum H5244.</title>
        <authorList>
            <person name="Gulvik C.A."/>
        </authorList>
    </citation>
    <scope>NUCLEOTIDE SEQUENCE [LARGE SCALE GENOMIC DNA]</scope>
    <source>
        <strain evidence="8 9">H5244</strain>
    </source>
</reference>
<evidence type="ECO:0000313" key="8">
    <source>
        <dbReference type="EMBL" id="OQS38044.1"/>
    </source>
</evidence>
<comment type="similarity">
    <text evidence="6">Belongs to the Nudix hydrolase family. NudC subfamily.</text>
</comment>
<dbReference type="PANTHER" id="PTHR11383:SF3">
    <property type="entry name" value="NAD(P)H PYROPHOSPHATASE NUDT13, MITOCHONDRIAL"/>
    <property type="match status" value="1"/>
</dbReference>
<feature type="binding site" evidence="6">
    <location>
        <position position="181"/>
    </location>
    <ligand>
        <name>a divalent metal cation</name>
        <dbReference type="ChEBI" id="CHEBI:60240"/>
        <label>3</label>
    </ligand>
</feature>
<comment type="catalytic activity">
    <reaction evidence="6">
        <text>NAD(+) + H2O = beta-nicotinamide D-ribonucleotide + AMP + 2 H(+)</text>
        <dbReference type="Rhea" id="RHEA:11800"/>
        <dbReference type="ChEBI" id="CHEBI:14649"/>
        <dbReference type="ChEBI" id="CHEBI:15377"/>
        <dbReference type="ChEBI" id="CHEBI:15378"/>
        <dbReference type="ChEBI" id="CHEBI:57540"/>
        <dbReference type="ChEBI" id="CHEBI:456215"/>
        <dbReference type="EC" id="3.6.1.22"/>
    </reaction>
</comment>
<evidence type="ECO:0000256" key="2">
    <source>
        <dbReference type="ARBA" id="ARBA00022801"/>
    </source>
</evidence>
<evidence type="ECO:0000256" key="5">
    <source>
        <dbReference type="ARBA" id="ARBA00023211"/>
    </source>
</evidence>